<evidence type="ECO:0000313" key="3">
    <source>
        <dbReference type="Proteomes" id="UP001162164"/>
    </source>
</evidence>
<reference evidence="2" key="1">
    <citation type="journal article" date="2023" name="Insect Mol. Biol.">
        <title>Genome sequencing provides insights into the evolution of gene families encoding plant cell wall-degrading enzymes in longhorned beetles.</title>
        <authorList>
            <person name="Shin N.R."/>
            <person name="Okamura Y."/>
            <person name="Kirsch R."/>
            <person name="Pauchet Y."/>
        </authorList>
    </citation>
    <scope>NUCLEOTIDE SEQUENCE</scope>
    <source>
        <strain evidence="2">MMC_N1</strain>
    </source>
</reference>
<keyword evidence="3" id="KW-1185">Reference proteome</keyword>
<evidence type="ECO:0000256" key="1">
    <source>
        <dbReference type="SAM" id="MobiDB-lite"/>
    </source>
</evidence>
<gene>
    <name evidence="2" type="ORF">NQ317_014346</name>
</gene>
<protein>
    <submittedName>
        <fullName evidence="2">Uncharacterized protein</fullName>
    </submittedName>
</protein>
<feature type="region of interest" description="Disordered" evidence="1">
    <location>
        <begin position="100"/>
        <end position="124"/>
    </location>
</feature>
<comment type="caution">
    <text evidence="2">The sequence shown here is derived from an EMBL/GenBank/DDBJ whole genome shotgun (WGS) entry which is preliminary data.</text>
</comment>
<proteinExistence type="predicted"/>
<evidence type="ECO:0000313" key="2">
    <source>
        <dbReference type="EMBL" id="KAJ8985697.1"/>
    </source>
</evidence>
<organism evidence="2 3">
    <name type="scientific">Molorchus minor</name>
    <dbReference type="NCBI Taxonomy" id="1323400"/>
    <lineage>
        <taxon>Eukaryota</taxon>
        <taxon>Metazoa</taxon>
        <taxon>Ecdysozoa</taxon>
        <taxon>Arthropoda</taxon>
        <taxon>Hexapoda</taxon>
        <taxon>Insecta</taxon>
        <taxon>Pterygota</taxon>
        <taxon>Neoptera</taxon>
        <taxon>Endopterygota</taxon>
        <taxon>Coleoptera</taxon>
        <taxon>Polyphaga</taxon>
        <taxon>Cucujiformia</taxon>
        <taxon>Chrysomeloidea</taxon>
        <taxon>Cerambycidae</taxon>
        <taxon>Lamiinae</taxon>
        <taxon>Monochamini</taxon>
        <taxon>Molorchus</taxon>
    </lineage>
</organism>
<feature type="compositionally biased region" description="Low complexity" evidence="1">
    <location>
        <begin position="105"/>
        <end position="124"/>
    </location>
</feature>
<sequence length="205" mass="22572">MVPEYQSSLSVRCDLFVLDGLQLAVAAVILPLVGGQMGGRYVPATFEVIKELVHTNEMDFLLQGNIARNKTTAPHNPVEMAPNAPLSATPTSAPVLRVSQAPPVRTTRTNASRSRAGTASATTPTEATLTVTRPRQTYAEAEQHEITLFVTIRKYMRSPVSLTRVRVLARAEFSFELTVQKVVLIADAREDTDELAFCLQWSRYV</sequence>
<dbReference type="Proteomes" id="UP001162164">
    <property type="component" value="Unassembled WGS sequence"/>
</dbReference>
<name>A0ABQ9K6Q7_9CUCU</name>
<accession>A0ABQ9K6Q7</accession>
<dbReference type="EMBL" id="JAPWTJ010000009">
    <property type="protein sequence ID" value="KAJ8985697.1"/>
    <property type="molecule type" value="Genomic_DNA"/>
</dbReference>